<feature type="region of interest" description="Disordered" evidence="1">
    <location>
        <begin position="135"/>
        <end position="217"/>
    </location>
</feature>
<proteinExistence type="predicted"/>
<feature type="region of interest" description="Disordered" evidence="1">
    <location>
        <begin position="229"/>
        <end position="257"/>
    </location>
</feature>
<dbReference type="STRING" id="300112.A0A4S2KTR1"/>
<dbReference type="EMBL" id="QBLH01001040">
    <property type="protein sequence ID" value="TGZ53365.1"/>
    <property type="molecule type" value="Genomic_DNA"/>
</dbReference>
<dbReference type="AlphaFoldDB" id="A0A4S2KTR1"/>
<accession>A0A4S2KTR1</accession>
<reference evidence="2 3" key="1">
    <citation type="journal article" date="2019" name="Philos. Trans. R. Soc. Lond., B, Biol. Sci.">
        <title>Ant behaviour and brain gene expression of defending hosts depend on the ecological success of the intruding social parasite.</title>
        <authorList>
            <person name="Kaur R."/>
            <person name="Stoldt M."/>
            <person name="Jongepier E."/>
            <person name="Feldmeyer B."/>
            <person name="Menzel F."/>
            <person name="Bornberg-Bauer E."/>
            <person name="Foitzik S."/>
        </authorList>
    </citation>
    <scope>NUCLEOTIDE SEQUENCE [LARGE SCALE GENOMIC DNA]</scope>
    <source>
        <tissue evidence="2">Whole body</tissue>
    </source>
</reference>
<organism evidence="2 3">
    <name type="scientific">Temnothorax longispinosus</name>
    <dbReference type="NCBI Taxonomy" id="300112"/>
    <lineage>
        <taxon>Eukaryota</taxon>
        <taxon>Metazoa</taxon>
        <taxon>Ecdysozoa</taxon>
        <taxon>Arthropoda</taxon>
        <taxon>Hexapoda</taxon>
        <taxon>Insecta</taxon>
        <taxon>Pterygota</taxon>
        <taxon>Neoptera</taxon>
        <taxon>Endopterygota</taxon>
        <taxon>Hymenoptera</taxon>
        <taxon>Apocrita</taxon>
        <taxon>Aculeata</taxon>
        <taxon>Formicoidea</taxon>
        <taxon>Formicidae</taxon>
        <taxon>Myrmicinae</taxon>
        <taxon>Temnothorax</taxon>
    </lineage>
</organism>
<feature type="compositionally biased region" description="Basic and acidic residues" evidence="1">
    <location>
        <begin position="161"/>
        <end position="189"/>
    </location>
</feature>
<comment type="caution">
    <text evidence="2">The sequence shown here is derived from an EMBL/GenBank/DDBJ whole genome shotgun (WGS) entry which is preliminary data.</text>
</comment>
<feature type="compositionally biased region" description="Acidic residues" evidence="1">
    <location>
        <begin position="190"/>
        <end position="215"/>
    </location>
</feature>
<evidence type="ECO:0000313" key="3">
    <source>
        <dbReference type="Proteomes" id="UP000310200"/>
    </source>
</evidence>
<name>A0A4S2KTR1_9HYME</name>
<feature type="region of interest" description="Disordered" evidence="1">
    <location>
        <begin position="1"/>
        <end position="67"/>
    </location>
</feature>
<feature type="compositionally biased region" description="Low complexity" evidence="1">
    <location>
        <begin position="245"/>
        <end position="256"/>
    </location>
</feature>
<evidence type="ECO:0000256" key="1">
    <source>
        <dbReference type="SAM" id="MobiDB-lite"/>
    </source>
</evidence>
<protein>
    <submittedName>
        <fullName evidence="2">Replicase polyprotein 1a</fullName>
    </submittedName>
</protein>
<dbReference type="Proteomes" id="UP000310200">
    <property type="component" value="Unassembled WGS sequence"/>
</dbReference>
<sequence>MTKDDRDDCENQHEDRAAAEESHDDDDDDDDDDDKEDNVRDEQDAAADDDKVDDPRRHADDDVEDGSCARPDCRCPRKFLVPRAVEDLKQCCCCAVRISSSRGYLYPSVVRLVGAGVVVRRLPIPRVTGYYCRPAGRSPTRTRSAVDRRVTTEGHYPADGARVDDQLSLRHVADDDVRDGDGDCDRVDDGDGDGDEDEDDDDDYDDSNNDDDDVHDDVGDMCGCATSTRRGLGTAAGKSARRAKSSCSYPSPSAHSLHSDLEMAVYRDCLFKTHTPGSTLTVGIVKKLGSEY</sequence>
<gene>
    <name evidence="2" type="ORF">DBV15_01446</name>
</gene>
<feature type="compositionally biased region" description="Basic and acidic residues" evidence="1">
    <location>
        <begin position="1"/>
        <end position="21"/>
    </location>
</feature>
<evidence type="ECO:0000313" key="2">
    <source>
        <dbReference type="EMBL" id="TGZ53365.1"/>
    </source>
</evidence>
<feature type="compositionally biased region" description="Acidic residues" evidence="1">
    <location>
        <begin position="22"/>
        <end position="36"/>
    </location>
</feature>
<keyword evidence="3" id="KW-1185">Reference proteome</keyword>